<dbReference type="GO" id="GO:0005886">
    <property type="term" value="C:plasma membrane"/>
    <property type="evidence" value="ECO:0007669"/>
    <property type="project" value="UniProtKB-SubCell"/>
</dbReference>
<evidence type="ECO:0000256" key="4">
    <source>
        <dbReference type="ARBA" id="ARBA00022989"/>
    </source>
</evidence>
<dbReference type="EMBL" id="BJXW01000020">
    <property type="protein sequence ID" value="GEN31578.1"/>
    <property type="molecule type" value="Genomic_DNA"/>
</dbReference>
<organism evidence="10 11">
    <name type="scientific">Cerasibacillus quisquiliarum</name>
    <dbReference type="NCBI Taxonomy" id="227865"/>
    <lineage>
        <taxon>Bacteria</taxon>
        <taxon>Bacillati</taxon>
        <taxon>Bacillota</taxon>
        <taxon>Bacilli</taxon>
        <taxon>Bacillales</taxon>
        <taxon>Bacillaceae</taxon>
        <taxon>Cerasibacillus</taxon>
    </lineage>
</organism>
<dbReference type="AlphaFoldDB" id="A0A511V0X5"/>
<evidence type="ECO:0000256" key="8">
    <source>
        <dbReference type="SAM" id="Phobius"/>
    </source>
</evidence>
<keyword evidence="5 8" id="KW-0472">Membrane</keyword>
<dbReference type="OrthoDB" id="2809136at2"/>
<comment type="subcellular location">
    <subcellularLocation>
        <location evidence="1">Cell membrane</location>
        <topology evidence="1">Multi-pass membrane protein</topology>
    </subcellularLocation>
    <subcellularLocation>
        <location evidence="6">Membrane</location>
        <topology evidence="6">Multi-pass membrane protein</topology>
    </subcellularLocation>
</comment>
<keyword evidence="3 8" id="KW-0812">Transmembrane</keyword>
<evidence type="ECO:0000256" key="6">
    <source>
        <dbReference type="RuleBase" id="RU004057"/>
    </source>
</evidence>
<accession>A0A511V0X5</accession>
<evidence type="ECO:0000256" key="2">
    <source>
        <dbReference type="ARBA" id="ARBA00022475"/>
    </source>
</evidence>
<name>A0A511V0X5_9BACI</name>
<keyword evidence="2" id="KW-1003">Cell membrane</keyword>
<protein>
    <recommendedName>
        <fullName evidence="9">MotA/TolQ/ExbB proton channel domain-containing protein</fullName>
    </recommendedName>
</protein>
<dbReference type="GO" id="GO:0015031">
    <property type="term" value="P:protein transport"/>
    <property type="evidence" value="ECO:0007669"/>
    <property type="project" value="UniProtKB-KW"/>
</dbReference>
<evidence type="ECO:0000256" key="3">
    <source>
        <dbReference type="ARBA" id="ARBA00022692"/>
    </source>
</evidence>
<keyword evidence="4 8" id="KW-1133">Transmembrane helix</keyword>
<dbReference type="SUPFAM" id="SSF58104">
    <property type="entry name" value="Methyl-accepting chemotaxis protein (MCP) signaling domain"/>
    <property type="match status" value="1"/>
</dbReference>
<dbReference type="Proteomes" id="UP000321491">
    <property type="component" value="Unassembled WGS sequence"/>
</dbReference>
<dbReference type="PANTHER" id="PTHR33371:SF4">
    <property type="entry name" value="INTERMEMBRANE PHOSPHOLIPID TRANSPORT SYSTEM BINDING PROTEIN MLAD"/>
    <property type="match status" value="1"/>
</dbReference>
<comment type="caution">
    <text evidence="10">The sequence shown here is derived from an EMBL/GenBank/DDBJ whole genome shotgun (WGS) entry which is preliminary data.</text>
</comment>
<dbReference type="Pfam" id="PF01618">
    <property type="entry name" value="MotA_ExbB"/>
    <property type="match status" value="1"/>
</dbReference>
<feature type="transmembrane region" description="Helical" evidence="8">
    <location>
        <begin position="116"/>
        <end position="136"/>
    </location>
</feature>
<evidence type="ECO:0000256" key="5">
    <source>
        <dbReference type="ARBA" id="ARBA00023136"/>
    </source>
</evidence>
<keyword evidence="6" id="KW-0653">Protein transport</keyword>
<evidence type="ECO:0000313" key="11">
    <source>
        <dbReference type="Proteomes" id="UP000321491"/>
    </source>
</evidence>
<keyword evidence="6" id="KW-0813">Transport</keyword>
<evidence type="ECO:0000256" key="7">
    <source>
        <dbReference type="SAM" id="Coils"/>
    </source>
</evidence>
<feature type="transmembrane region" description="Helical" evidence="8">
    <location>
        <begin position="156"/>
        <end position="174"/>
    </location>
</feature>
<feature type="domain" description="MotA/TolQ/ExbB proton channel" evidence="9">
    <location>
        <begin position="107"/>
        <end position="181"/>
    </location>
</feature>
<sequence length="596" mass="69340">MVRAILELFASKEKVAAILVHPIIEFIFMTLFIAFILTVTIHFALFLKINRVRKHIKETNRLDIEPLQSFKEQFDLRQKEEALNVETFVQEKFSSWQMFRIPVIAVMKLIQMMVSVFILLGVLGTFIGLTISLSGMNISEDFHVENIVGVLSGIDVAFYTSIAGMTFSLFTSILRRVLNTEYMMTDLMLMVESHFEGDEQHGMNRLIEVSEAIHQSLHEVVKSFVGFREYTTGLQQSAKDLVAFNDGLSSHLQDFQTLFQQMKAVTKGFADGTTALNDNFSTLFSYFKKIDHRNERMVKVVEQTYEKAEETSNAQIKALKHMENTAENLRDYVTSLVEEQKEIRSAYERVASEQQQMMSVIEEHREELKKIFGHHVNEKLSHLSLNLKDLRQGFEKLGDGVSQLPSYLKTMNQTQKESSHLLSERMRQLAEFNTTFSQSLEKHANQAVTFERHMMMASNTFEQFGRKNEQLIQEINATVSQINQSFQHRERDMDKSVDILREALVKQITGLEQELEHRLHDVVRQFGDAMTRTSEGMKRELVDIRRMTEEIQRNYFVSIQKLLQQIGHEFQIYNKELQLARESNVNRRLEMNSHEF</sequence>
<reference evidence="10 11" key="1">
    <citation type="submission" date="2019-07" db="EMBL/GenBank/DDBJ databases">
        <title>Whole genome shotgun sequence of Cerasibacillus quisquiliarum NBRC 102429.</title>
        <authorList>
            <person name="Hosoyama A."/>
            <person name="Uohara A."/>
            <person name="Ohji S."/>
            <person name="Ichikawa N."/>
        </authorList>
    </citation>
    <scope>NUCLEOTIDE SEQUENCE [LARGE SCALE GENOMIC DNA]</scope>
    <source>
        <strain evidence="10 11">NBRC 102429</strain>
    </source>
</reference>
<gene>
    <name evidence="10" type="ORF">CQU01_18160</name>
</gene>
<evidence type="ECO:0000259" key="9">
    <source>
        <dbReference type="Pfam" id="PF01618"/>
    </source>
</evidence>
<feature type="transmembrane region" description="Helical" evidence="8">
    <location>
        <begin position="26"/>
        <end position="47"/>
    </location>
</feature>
<dbReference type="InterPro" id="IPR052336">
    <property type="entry name" value="MlaD_Phospholipid_Transporter"/>
</dbReference>
<dbReference type="RefSeq" id="WP_146937904.1">
    <property type="nucleotide sequence ID" value="NZ_BJXW01000020.1"/>
</dbReference>
<feature type="coiled-coil region" evidence="7">
    <location>
        <begin position="305"/>
        <end position="356"/>
    </location>
</feature>
<proteinExistence type="inferred from homology"/>
<dbReference type="PANTHER" id="PTHR33371">
    <property type="entry name" value="INTERMEMBRANE PHOSPHOLIPID TRANSPORT SYSTEM BINDING PROTEIN MLAD-RELATED"/>
    <property type="match status" value="1"/>
</dbReference>
<dbReference type="InterPro" id="IPR002898">
    <property type="entry name" value="MotA_ExbB_proton_chnl"/>
</dbReference>
<keyword evidence="11" id="KW-1185">Reference proteome</keyword>
<evidence type="ECO:0000256" key="1">
    <source>
        <dbReference type="ARBA" id="ARBA00004651"/>
    </source>
</evidence>
<keyword evidence="7" id="KW-0175">Coiled coil</keyword>
<evidence type="ECO:0000313" key="10">
    <source>
        <dbReference type="EMBL" id="GEN31578.1"/>
    </source>
</evidence>
<comment type="similarity">
    <text evidence="6">Belongs to the exbB/tolQ family.</text>
</comment>